<evidence type="ECO:0000256" key="2">
    <source>
        <dbReference type="ARBA" id="ARBA00022857"/>
    </source>
</evidence>
<accession>A0A0G1IN69</accession>
<dbReference type="PRINTS" id="PR00081">
    <property type="entry name" value="GDHRDH"/>
</dbReference>
<comment type="caution">
    <text evidence="5">The sequence shown here is derived from an EMBL/GenBank/DDBJ whole genome shotgun (WGS) entry which is preliminary data.</text>
</comment>
<dbReference type="NCBIfam" id="NF005559">
    <property type="entry name" value="PRK07231.1"/>
    <property type="match status" value="1"/>
</dbReference>
<evidence type="ECO:0000259" key="4">
    <source>
        <dbReference type="SMART" id="SM00822"/>
    </source>
</evidence>
<name>A0A0G1IN69_9BACT</name>
<dbReference type="SUPFAM" id="SSF51735">
    <property type="entry name" value="NAD(P)-binding Rossmann-fold domains"/>
    <property type="match status" value="1"/>
</dbReference>
<dbReference type="PRINTS" id="PR00080">
    <property type="entry name" value="SDRFAMILY"/>
</dbReference>
<dbReference type="PANTHER" id="PTHR42879:SF2">
    <property type="entry name" value="3-OXOACYL-[ACYL-CARRIER-PROTEIN] REDUCTASE FABG"/>
    <property type="match status" value="1"/>
</dbReference>
<dbReference type="InterPro" id="IPR050259">
    <property type="entry name" value="SDR"/>
</dbReference>
<evidence type="ECO:0000256" key="3">
    <source>
        <dbReference type="ARBA" id="ARBA00023002"/>
    </source>
</evidence>
<dbReference type="InterPro" id="IPR002347">
    <property type="entry name" value="SDR_fam"/>
</dbReference>
<dbReference type="NCBIfam" id="NF009466">
    <property type="entry name" value="PRK12826.1-2"/>
    <property type="match status" value="1"/>
</dbReference>
<feature type="domain" description="Ketoreductase" evidence="4">
    <location>
        <begin position="11"/>
        <end position="190"/>
    </location>
</feature>
<proteinExistence type="inferred from homology"/>
<dbReference type="Pfam" id="PF13561">
    <property type="entry name" value="adh_short_C2"/>
    <property type="match status" value="1"/>
</dbReference>
<dbReference type="PANTHER" id="PTHR42879">
    <property type="entry name" value="3-OXOACYL-(ACYL-CARRIER-PROTEIN) REDUCTASE"/>
    <property type="match status" value="1"/>
</dbReference>
<dbReference type="InterPro" id="IPR020904">
    <property type="entry name" value="Sc_DH/Rdtase_CS"/>
</dbReference>
<evidence type="ECO:0000313" key="5">
    <source>
        <dbReference type="EMBL" id="KKT60388.1"/>
    </source>
</evidence>
<dbReference type="SMART" id="SM00822">
    <property type="entry name" value="PKS_KR"/>
    <property type="match status" value="1"/>
</dbReference>
<sequence length="251" mass="26313">MNADGNILQGKIVLVTGASRGIGRAIARAFVAAGASVILNYREREAEMGRVIDELKKRNKQVVAIRADISNSKDVVKMFGDIKKQFGRIDVLINNAGIRQDSLIVNTAEKDWDNILNVNLKGTFLCLKEAAKLMLASGGRIVNIVSVVGTHGNAGQAAYSASKAGIIGLTKSAAKELGPVGITVNAIAPGLIDTDMVADLTTEQRAKLIKNTPLGRAGTPDEIASAVVFLASDAASYINGQIVGIDGGMIM</sequence>
<evidence type="ECO:0000313" key="6">
    <source>
        <dbReference type="Proteomes" id="UP000034087"/>
    </source>
</evidence>
<dbReference type="GO" id="GO:0016491">
    <property type="term" value="F:oxidoreductase activity"/>
    <property type="evidence" value="ECO:0007669"/>
    <property type="project" value="UniProtKB-KW"/>
</dbReference>
<dbReference type="InterPro" id="IPR057326">
    <property type="entry name" value="KR_dom"/>
</dbReference>
<dbReference type="GO" id="GO:0032787">
    <property type="term" value="P:monocarboxylic acid metabolic process"/>
    <property type="evidence" value="ECO:0007669"/>
    <property type="project" value="UniProtKB-ARBA"/>
</dbReference>
<keyword evidence="3" id="KW-0560">Oxidoreductase</keyword>
<evidence type="ECO:0000256" key="1">
    <source>
        <dbReference type="ARBA" id="ARBA00006484"/>
    </source>
</evidence>
<comment type="similarity">
    <text evidence="1">Belongs to the short-chain dehydrogenases/reductases (SDR) family.</text>
</comment>
<dbReference type="PATRIC" id="fig|1618645.3.peg.39"/>
<dbReference type="Gene3D" id="3.40.50.720">
    <property type="entry name" value="NAD(P)-binding Rossmann-like Domain"/>
    <property type="match status" value="1"/>
</dbReference>
<protein>
    <recommendedName>
        <fullName evidence="4">Ketoreductase domain-containing protein</fullName>
    </recommendedName>
</protein>
<dbReference type="EMBL" id="LCIR01000001">
    <property type="protein sequence ID" value="KKT60388.1"/>
    <property type="molecule type" value="Genomic_DNA"/>
</dbReference>
<dbReference type="InterPro" id="IPR036291">
    <property type="entry name" value="NAD(P)-bd_dom_sf"/>
</dbReference>
<organism evidence="5 6">
    <name type="scientific">Candidatus Giovannonibacteria bacterium GW2011_GWA1_44_25</name>
    <dbReference type="NCBI Taxonomy" id="1618645"/>
    <lineage>
        <taxon>Bacteria</taxon>
        <taxon>Candidatus Giovannoniibacteriota</taxon>
    </lineage>
</organism>
<dbReference type="Proteomes" id="UP000034087">
    <property type="component" value="Unassembled WGS sequence"/>
</dbReference>
<gene>
    <name evidence="5" type="ORF">UW53_C0001G0038</name>
</gene>
<dbReference type="FunFam" id="3.40.50.720:FF:000115">
    <property type="entry name" value="3-oxoacyl-[acyl-carrier-protein] reductase FabG"/>
    <property type="match status" value="1"/>
</dbReference>
<reference evidence="5 6" key="1">
    <citation type="journal article" date="2015" name="Nature">
        <title>rRNA introns, odd ribosomes, and small enigmatic genomes across a large radiation of phyla.</title>
        <authorList>
            <person name="Brown C.T."/>
            <person name="Hug L.A."/>
            <person name="Thomas B.C."/>
            <person name="Sharon I."/>
            <person name="Castelle C.J."/>
            <person name="Singh A."/>
            <person name="Wilkins M.J."/>
            <person name="Williams K.H."/>
            <person name="Banfield J.F."/>
        </authorList>
    </citation>
    <scope>NUCLEOTIDE SEQUENCE [LARGE SCALE GENOMIC DNA]</scope>
</reference>
<dbReference type="AlphaFoldDB" id="A0A0G1IN69"/>
<keyword evidence="2" id="KW-0521">NADP</keyword>
<dbReference type="PROSITE" id="PS00061">
    <property type="entry name" value="ADH_SHORT"/>
    <property type="match status" value="1"/>
</dbReference>